<dbReference type="Gene3D" id="3.30.1370.70">
    <property type="entry name" value="Scaffold protein Nfu/NifU, N-terminal domain"/>
    <property type="match status" value="1"/>
</dbReference>
<dbReference type="SUPFAM" id="SSF110836">
    <property type="entry name" value="Hypothetical protein SAV1430"/>
    <property type="match status" value="1"/>
</dbReference>
<reference evidence="3 4" key="1">
    <citation type="journal article" date="2007" name="Proc. Natl. Acad. Sci. U.S.A.">
        <title>Dandruff-associated Malassezia genomes reveal convergent and divergent virulence traits shared with plant and human fungal pathogens.</title>
        <authorList>
            <person name="Xu J."/>
            <person name="Saunders C.W."/>
            <person name="Hu P."/>
            <person name="Grant R.A."/>
            <person name="Boekhout T."/>
            <person name="Kuramae E.E."/>
            <person name="Kronstad J.W."/>
            <person name="Deangelis Y.M."/>
            <person name="Reeder N.L."/>
            <person name="Johnstone K.R."/>
            <person name="Leland M."/>
            <person name="Fieno A.M."/>
            <person name="Begley W.M."/>
            <person name="Sun Y."/>
            <person name="Lacey M.P."/>
            <person name="Chaudhary T."/>
            <person name="Keough T."/>
            <person name="Chu L."/>
            <person name="Sears R."/>
            <person name="Yuan B."/>
            <person name="Dawson T.L.Jr."/>
        </authorList>
    </citation>
    <scope>NUCLEOTIDE SEQUENCE [LARGE SCALE GENOMIC DNA]</scope>
    <source>
        <strain evidence="4">ATCC MYA-4612 / CBS 7966</strain>
    </source>
</reference>
<proteinExistence type="inferred from homology"/>
<dbReference type="Pfam" id="PF01106">
    <property type="entry name" value="NifU"/>
    <property type="match status" value="1"/>
</dbReference>
<dbReference type="SUPFAM" id="SSF117916">
    <property type="entry name" value="Fe-S cluster assembly (FSCA) domain-like"/>
    <property type="match status" value="1"/>
</dbReference>
<dbReference type="Gene3D" id="3.30.300.130">
    <property type="entry name" value="Fe-S cluster assembly (FSCA)"/>
    <property type="match status" value="1"/>
</dbReference>
<dbReference type="AlphaFoldDB" id="A8Q444"/>
<dbReference type="OMA" id="AIMEHYM"/>
<dbReference type="Pfam" id="PF08712">
    <property type="entry name" value="Nfu_N"/>
    <property type="match status" value="1"/>
</dbReference>
<evidence type="ECO:0000256" key="1">
    <source>
        <dbReference type="ARBA" id="ARBA00006420"/>
    </source>
</evidence>
<dbReference type="Proteomes" id="UP000008837">
    <property type="component" value="Unassembled WGS sequence"/>
</dbReference>
<comment type="caution">
    <text evidence="3">The sequence shown here is derived from an EMBL/GenBank/DDBJ whole genome shotgun (WGS) entry which is preliminary data.</text>
</comment>
<dbReference type="GeneID" id="5854421"/>
<gene>
    <name evidence="3" type="ORF">MGL_2496</name>
</gene>
<dbReference type="FunFam" id="3.30.300.130:FF:000001">
    <property type="entry name" value="NFU1 iron-sulfur cluster scaffold"/>
    <property type="match status" value="1"/>
</dbReference>
<dbReference type="KEGG" id="mgl:MGL_2496"/>
<evidence type="ECO:0000313" key="4">
    <source>
        <dbReference type="Proteomes" id="UP000008837"/>
    </source>
</evidence>
<dbReference type="GO" id="GO:0005739">
    <property type="term" value="C:mitochondrion"/>
    <property type="evidence" value="ECO:0007669"/>
    <property type="project" value="TreeGrafter"/>
</dbReference>
<dbReference type="InterPro" id="IPR034904">
    <property type="entry name" value="FSCA_dom_sf"/>
</dbReference>
<dbReference type="GO" id="GO:0016226">
    <property type="term" value="P:iron-sulfur cluster assembly"/>
    <property type="evidence" value="ECO:0007669"/>
    <property type="project" value="InterPro"/>
</dbReference>
<accession>A8Q444</accession>
<evidence type="ECO:0000259" key="2">
    <source>
        <dbReference type="SMART" id="SM00932"/>
    </source>
</evidence>
<protein>
    <recommendedName>
        <fullName evidence="2">Scaffold protein Nfu/NifU N-terminal domain-containing protein</fullName>
    </recommendedName>
</protein>
<dbReference type="RefSeq" id="XP_001730114.1">
    <property type="nucleotide sequence ID" value="XM_001730062.1"/>
</dbReference>
<feature type="domain" description="Scaffold protein Nfu/NifU N-terminal" evidence="2">
    <location>
        <begin position="58"/>
        <end position="144"/>
    </location>
</feature>
<organism evidence="3 4">
    <name type="scientific">Malassezia globosa (strain ATCC MYA-4612 / CBS 7966)</name>
    <name type="common">Dandruff-associated fungus</name>
    <dbReference type="NCBI Taxonomy" id="425265"/>
    <lineage>
        <taxon>Eukaryota</taxon>
        <taxon>Fungi</taxon>
        <taxon>Dikarya</taxon>
        <taxon>Basidiomycota</taxon>
        <taxon>Ustilaginomycotina</taxon>
        <taxon>Malasseziomycetes</taxon>
        <taxon>Malasseziales</taxon>
        <taxon>Malasseziaceae</taxon>
        <taxon>Malassezia</taxon>
    </lineage>
</organism>
<dbReference type="EMBL" id="AAYY01000009">
    <property type="protein sequence ID" value="EDP42900.1"/>
    <property type="molecule type" value="Genomic_DNA"/>
</dbReference>
<dbReference type="InterPro" id="IPR014824">
    <property type="entry name" value="Nfu/NifU_N"/>
</dbReference>
<evidence type="ECO:0000313" key="3">
    <source>
        <dbReference type="EMBL" id="EDP42900.1"/>
    </source>
</evidence>
<dbReference type="FunFam" id="3.30.1370.70:FF:000001">
    <property type="entry name" value="NifU-like protein 4, mitochondrial"/>
    <property type="match status" value="1"/>
</dbReference>
<dbReference type="OrthoDB" id="565552at2759"/>
<dbReference type="SMART" id="SM00932">
    <property type="entry name" value="Nfu_N"/>
    <property type="match status" value="1"/>
</dbReference>
<dbReference type="InParanoid" id="A8Q444"/>
<keyword evidence="4" id="KW-1185">Reference proteome</keyword>
<sequence length="276" mass="30817">MWMMSRMGRVHASAMRRAFAGQPRTYTRMATVAGRPRVGWPPMLVRQGTMLPSRSMFIQTESTPNEDSLKFLPGCRVMEKGTAEFLDQRSSMTSPLAKDLFALDGVSGVFYGPDFVTVTKDTDTPWSAIKPEVYSTMMEFFTAGHSLFPDPSSAQPGSDTTILDTDSEVVAMIKELLDTRVRPAIQEDGGDLEYRGFGEDSDGIVRVKLKGSCRGCDSSTVTLKSGIERMLMHYVPEVQGVEQVLDPEEQVAMDEFTKLEDRLKKQREERARGFSL</sequence>
<dbReference type="STRING" id="425265.A8Q444"/>
<dbReference type="GO" id="GO:0051536">
    <property type="term" value="F:iron-sulfur cluster binding"/>
    <property type="evidence" value="ECO:0007669"/>
    <property type="project" value="InterPro"/>
</dbReference>
<dbReference type="PANTHER" id="PTHR11178">
    <property type="entry name" value="IRON-SULFUR CLUSTER SCAFFOLD PROTEIN NFU-RELATED"/>
    <property type="match status" value="1"/>
</dbReference>
<name>A8Q444_MALGO</name>
<dbReference type="FunCoup" id="A8Q444">
    <property type="interactions" value="149"/>
</dbReference>
<comment type="similarity">
    <text evidence="1">Belongs to the NifU family.</text>
</comment>
<dbReference type="PANTHER" id="PTHR11178:SF1">
    <property type="entry name" value="NFU1 IRON-SULFUR CLUSTER SCAFFOLD HOMOLOG, MITOCHONDRIAL"/>
    <property type="match status" value="1"/>
</dbReference>
<dbReference type="InterPro" id="IPR036498">
    <property type="entry name" value="Nfu/NifU_N_sf"/>
</dbReference>
<dbReference type="GO" id="GO:0005506">
    <property type="term" value="F:iron ion binding"/>
    <property type="evidence" value="ECO:0007669"/>
    <property type="project" value="InterPro"/>
</dbReference>
<dbReference type="VEuPathDB" id="FungiDB:MGL_2496"/>
<dbReference type="InterPro" id="IPR001075">
    <property type="entry name" value="NIF_FeS_clus_asmbl_NifU_C"/>
</dbReference>